<sequence>MPTVQEYQKQRMLIRKSDPRRADVLGLILDTAKKAAKEENRETTEADFIAAVKKQIKAMEKTVELVQANNGDTSSQVAEIAIMREYLPPMMSEKELNAAIDRILAEFPEEERIKKNQGKFMGRLKVLGDSVDMGMAARILSGKLG</sequence>
<organism evidence="1 2">
    <name type="scientific">Marispirochaeta aestuarii</name>
    <dbReference type="NCBI Taxonomy" id="1963862"/>
    <lineage>
        <taxon>Bacteria</taxon>
        <taxon>Pseudomonadati</taxon>
        <taxon>Spirochaetota</taxon>
        <taxon>Spirochaetia</taxon>
        <taxon>Spirochaetales</taxon>
        <taxon>Spirochaetaceae</taxon>
        <taxon>Marispirochaeta</taxon>
    </lineage>
</organism>
<proteinExistence type="predicted"/>
<dbReference type="EMBL" id="MWQY01000009">
    <property type="protein sequence ID" value="ORC35411.1"/>
    <property type="molecule type" value="Genomic_DNA"/>
</dbReference>
<accession>A0A1Y1RY75</accession>
<dbReference type="PANTHER" id="PTHR28055:SF1">
    <property type="entry name" value="ALTERED INHERITANCE OF MITOCHONDRIA PROTEIN 41, MITOCHONDRIAL"/>
    <property type="match status" value="1"/>
</dbReference>
<keyword evidence="2" id="KW-1185">Reference proteome</keyword>
<dbReference type="Gene3D" id="1.10.10.410">
    <property type="match status" value="1"/>
</dbReference>
<evidence type="ECO:0000313" key="1">
    <source>
        <dbReference type="EMBL" id="ORC35411.1"/>
    </source>
</evidence>
<dbReference type="Gene3D" id="1.10.1510.10">
    <property type="entry name" value="Uncharacterised protein YqeY/AIM41 PF09424, N-terminal domain"/>
    <property type="match status" value="1"/>
</dbReference>
<dbReference type="STRING" id="1963862.B4O97_09580"/>
<dbReference type="RefSeq" id="WP_083050373.1">
    <property type="nucleotide sequence ID" value="NZ_MWQY01000009.1"/>
</dbReference>
<dbReference type="OrthoDB" id="371074at2"/>
<dbReference type="GO" id="GO:0016884">
    <property type="term" value="F:carbon-nitrogen ligase activity, with glutamine as amido-N-donor"/>
    <property type="evidence" value="ECO:0007669"/>
    <property type="project" value="InterPro"/>
</dbReference>
<dbReference type="InterPro" id="IPR019004">
    <property type="entry name" value="YqeY/Aim41"/>
</dbReference>
<protein>
    <recommendedName>
        <fullName evidence="3">Glutamyl-tRNA amidotransferase</fullName>
    </recommendedName>
</protein>
<dbReference type="AlphaFoldDB" id="A0A1Y1RY75"/>
<dbReference type="InterPro" id="IPR023168">
    <property type="entry name" value="GatB_Yqey_C_2"/>
</dbReference>
<reference evidence="1 2" key="1">
    <citation type="submission" date="2017-03" db="EMBL/GenBank/DDBJ databases">
        <title>Draft Genome sequence of Marispirochaeta sp. strain JC444.</title>
        <authorList>
            <person name="Shivani Y."/>
            <person name="Subhash Y."/>
            <person name="Sasikala C."/>
            <person name="Ramana C."/>
        </authorList>
    </citation>
    <scope>NUCLEOTIDE SEQUENCE [LARGE SCALE GENOMIC DNA]</scope>
    <source>
        <strain evidence="1 2">JC444</strain>
    </source>
</reference>
<dbReference type="Pfam" id="PF09424">
    <property type="entry name" value="YqeY"/>
    <property type="match status" value="1"/>
</dbReference>
<comment type="caution">
    <text evidence="1">The sequence shown here is derived from an EMBL/GenBank/DDBJ whole genome shotgun (WGS) entry which is preliminary data.</text>
</comment>
<evidence type="ECO:0000313" key="2">
    <source>
        <dbReference type="Proteomes" id="UP000192343"/>
    </source>
</evidence>
<dbReference type="PANTHER" id="PTHR28055">
    <property type="entry name" value="ALTERED INHERITANCE OF MITOCHONDRIA PROTEIN 41, MITOCHONDRIAL"/>
    <property type="match status" value="1"/>
</dbReference>
<name>A0A1Y1RY75_9SPIO</name>
<dbReference type="Proteomes" id="UP000192343">
    <property type="component" value="Unassembled WGS sequence"/>
</dbReference>
<gene>
    <name evidence="1" type="ORF">B4O97_09580</name>
</gene>
<dbReference type="InterPro" id="IPR042184">
    <property type="entry name" value="YqeY/Aim41_N"/>
</dbReference>
<evidence type="ECO:0008006" key="3">
    <source>
        <dbReference type="Google" id="ProtNLM"/>
    </source>
</evidence>
<dbReference type="SUPFAM" id="SSF89095">
    <property type="entry name" value="GatB/YqeY motif"/>
    <property type="match status" value="1"/>
</dbReference>
<dbReference type="InterPro" id="IPR003789">
    <property type="entry name" value="Asn/Gln_tRNA_amidoTrase-B-like"/>
</dbReference>